<dbReference type="EMBL" id="JAWCUI010000073">
    <property type="protein sequence ID" value="KAL1889508.1"/>
    <property type="molecule type" value="Genomic_DNA"/>
</dbReference>
<evidence type="ECO:0000313" key="2">
    <source>
        <dbReference type="EMBL" id="KAL1889508.1"/>
    </source>
</evidence>
<protein>
    <submittedName>
        <fullName evidence="2">Uncharacterized protein</fullName>
    </submittedName>
</protein>
<sequence length="152" mass="16772">MNSSVSEASDPSLESPRAITPDKPDTLEADDEDIPATPQLQTAKAATPSLHADDMHASSKDISFRSYKDCYIGTNYMLLIKAMQSGHAEWFWVEEDVIVALVHAWTAYVQSGIYNTSGYTTEAYHEFAARLLRITPARIHAKLAATLSLEPL</sequence>
<proteinExistence type="predicted"/>
<name>A0ABR3YMG2_9PEZI</name>
<keyword evidence="3" id="KW-1185">Reference proteome</keyword>
<gene>
    <name evidence="2" type="ORF">Sste5346_008886</name>
</gene>
<evidence type="ECO:0000256" key="1">
    <source>
        <dbReference type="SAM" id="MobiDB-lite"/>
    </source>
</evidence>
<dbReference type="Proteomes" id="UP001583186">
    <property type="component" value="Unassembled WGS sequence"/>
</dbReference>
<reference evidence="2 3" key="1">
    <citation type="journal article" date="2024" name="IMA Fungus">
        <title>IMA Genome - F19 : A genome assembly and annotation guide to empower mycologists, including annotated draft genome sequences of Ceratocystis pirilliformis, Diaporthe australafricana, Fusarium ophioides, Paecilomyces lecythidis, and Sporothrix stenoceras.</title>
        <authorList>
            <person name="Aylward J."/>
            <person name="Wilson A.M."/>
            <person name="Visagie C.M."/>
            <person name="Spraker J."/>
            <person name="Barnes I."/>
            <person name="Buitendag C."/>
            <person name="Ceriani C."/>
            <person name="Del Mar Angel L."/>
            <person name="du Plessis D."/>
            <person name="Fuchs T."/>
            <person name="Gasser K."/>
            <person name="Kramer D."/>
            <person name="Li W."/>
            <person name="Munsamy K."/>
            <person name="Piso A."/>
            <person name="Price J.L."/>
            <person name="Sonnekus B."/>
            <person name="Thomas C."/>
            <person name="van der Nest A."/>
            <person name="van Dijk A."/>
            <person name="van Heerden A."/>
            <person name="van Vuuren N."/>
            <person name="Yilmaz N."/>
            <person name="Duong T.A."/>
            <person name="van der Merwe N.A."/>
            <person name="Wingfield M.J."/>
            <person name="Wingfield B.D."/>
        </authorList>
    </citation>
    <scope>NUCLEOTIDE SEQUENCE [LARGE SCALE GENOMIC DNA]</scope>
    <source>
        <strain evidence="2 3">CMW 5346</strain>
    </source>
</reference>
<evidence type="ECO:0000313" key="3">
    <source>
        <dbReference type="Proteomes" id="UP001583186"/>
    </source>
</evidence>
<organism evidence="2 3">
    <name type="scientific">Sporothrix stenoceras</name>
    <dbReference type="NCBI Taxonomy" id="5173"/>
    <lineage>
        <taxon>Eukaryota</taxon>
        <taxon>Fungi</taxon>
        <taxon>Dikarya</taxon>
        <taxon>Ascomycota</taxon>
        <taxon>Pezizomycotina</taxon>
        <taxon>Sordariomycetes</taxon>
        <taxon>Sordariomycetidae</taxon>
        <taxon>Ophiostomatales</taxon>
        <taxon>Ophiostomataceae</taxon>
        <taxon>Sporothrix</taxon>
    </lineage>
</organism>
<accession>A0ABR3YMG2</accession>
<comment type="caution">
    <text evidence="2">The sequence shown here is derived from an EMBL/GenBank/DDBJ whole genome shotgun (WGS) entry which is preliminary data.</text>
</comment>
<feature type="region of interest" description="Disordered" evidence="1">
    <location>
        <begin position="1"/>
        <end position="36"/>
    </location>
</feature>